<accession>A0A1G2QYQ5</accession>
<dbReference type="EMBL" id="MHTT01000011">
    <property type="protein sequence ID" value="OHA65764.1"/>
    <property type="molecule type" value="Genomic_DNA"/>
</dbReference>
<evidence type="ECO:0000256" key="3">
    <source>
        <dbReference type="ARBA" id="ARBA00022692"/>
    </source>
</evidence>
<dbReference type="AlphaFoldDB" id="A0A1G2QYQ5"/>
<sequence length="333" mass="37827">MKRLLAFVALLVLGIILFSSVLRFVGWDEIWSAIQGFWGGKGVLLILLTFLMLFVGAIRWSEILRHQGYRVSFWSLLKQYFGGFALSFFFPMAFFGSELFRAYALREFHEVPLQRGIVSTVVERFLELTAYLLVLGAGIFVLLFFHYALIPPLLWWILLASGMLALALLFFYLKSHRKESILRMFFPRLNDNNGFLEMEQEVLRFFRMRNRAFWEGLFLSFAKAAAALLRTFVLVAFLGGALGFFPALTITGFTFLSLLIPIPGQLGSHEALQVLSFQALGLEGHAGAAFAFLVRAAELVVALFALVLLLRMGAVLVRRLLVSRVERVFQKLF</sequence>
<evidence type="ECO:0000256" key="6">
    <source>
        <dbReference type="SAM" id="Phobius"/>
    </source>
</evidence>
<dbReference type="NCBIfam" id="TIGR00374">
    <property type="entry name" value="flippase-like domain"/>
    <property type="match status" value="1"/>
</dbReference>
<comment type="subcellular location">
    <subcellularLocation>
        <location evidence="1">Cell membrane</location>
        <topology evidence="1">Multi-pass membrane protein</topology>
    </subcellularLocation>
</comment>
<dbReference type="STRING" id="1802448.A2672_03325"/>
<evidence type="ECO:0000313" key="7">
    <source>
        <dbReference type="EMBL" id="OHA65764.1"/>
    </source>
</evidence>
<evidence type="ECO:0000256" key="5">
    <source>
        <dbReference type="ARBA" id="ARBA00023136"/>
    </source>
</evidence>
<proteinExistence type="predicted"/>
<comment type="caution">
    <text evidence="7">The sequence shown here is derived from an EMBL/GenBank/DDBJ whole genome shotgun (WGS) entry which is preliminary data.</text>
</comment>
<dbReference type="Pfam" id="PF03706">
    <property type="entry name" value="LPG_synthase_TM"/>
    <property type="match status" value="1"/>
</dbReference>
<evidence type="ECO:0000256" key="4">
    <source>
        <dbReference type="ARBA" id="ARBA00022989"/>
    </source>
</evidence>
<dbReference type="Proteomes" id="UP000178065">
    <property type="component" value="Unassembled WGS sequence"/>
</dbReference>
<dbReference type="InterPro" id="IPR022791">
    <property type="entry name" value="L-PG_synthase/AglD"/>
</dbReference>
<evidence type="ECO:0000313" key="8">
    <source>
        <dbReference type="Proteomes" id="UP000178065"/>
    </source>
</evidence>
<feature type="transmembrane region" description="Helical" evidence="6">
    <location>
        <begin position="38"/>
        <end position="60"/>
    </location>
</feature>
<organism evidence="7 8">
    <name type="scientific">Candidatus Wildermuthbacteria bacterium RIFCSPHIGHO2_01_FULL_49_22b</name>
    <dbReference type="NCBI Taxonomy" id="1802448"/>
    <lineage>
        <taxon>Bacteria</taxon>
        <taxon>Candidatus Wildermuthiibacteriota</taxon>
    </lineage>
</organism>
<feature type="transmembrane region" description="Helical" evidence="6">
    <location>
        <begin position="80"/>
        <end position="104"/>
    </location>
</feature>
<evidence type="ECO:0000256" key="2">
    <source>
        <dbReference type="ARBA" id="ARBA00022475"/>
    </source>
</evidence>
<keyword evidence="3 6" id="KW-0812">Transmembrane</keyword>
<gene>
    <name evidence="7" type="ORF">A2672_03325</name>
</gene>
<feature type="transmembrane region" description="Helical" evidence="6">
    <location>
        <begin position="6"/>
        <end position="26"/>
    </location>
</feature>
<evidence type="ECO:0008006" key="9">
    <source>
        <dbReference type="Google" id="ProtNLM"/>
    </source>
</evidence>
<keyword evidence="4 6" id="KW-1133">Transmembrane helix</keyword>
<feature type="transmembrane region" description="Helical" evidence="6">
    <location>
        <begin position="153"/>
        <end position="173"/>
    </location>
</feature>
<feature type="transmembrane region" description="Helical" evidence="6">
    <location>
        <begin position="299"/>
        <end position="321"/>
    </location>
</feature>
<dbReference type="GO" id="GO:0005886">
    <property type="term" value="C:plasma membrane"/>
    <property type="evidence" value="ECO:0007669"/>
    <property type="project" value="UniProtKB-SubCell"/>
</dbReference>
<dbReference type="PANTHER" id="PTHR40277:SF1">
    <property type="entry name" value="BLL5419 PROTEIN"/>
    <property type="match status" value="1"/>
</dbReference>
<dbReference type="PANTHER" id="PTHR40277">
    <property type="entry name" value="BLL5419 PROTEIN"/>
    <property type="match status" value="1"/>
</dbReference>
<protein>
    <recommendedName>
        <fullName evidence="9">Flippase-like domain-containing protein</fullName>
    </recommendedName>
</protein>
<evidence type="ECO:0000256" key="1">
    <source>
        <dbReference type="ARBA" id="ARBA00004651"/>
    </source>
</evidence>
<keyword evidence="5 6" id="KW-0472">Membrane</keyword>
<reference evidence="7 8" key="1">
    <citation type="journal article" date="2016" name="Nat. Commun.">
        <title>Thousands of microbial genomes shed light on interconnected biogeochemical processes in an aquifer system.</title>
        <authorList>
            <person name="Anantharaman K."/>
            <person name="Brown C.T."/>
            <person name="Hug L.A."/>
            <person name="Sharon I."/>
            <person name="Castelle C.J."/>
            <person name="Probst A.J."/>
            <person name="Thomas B.C."/>
            <person name="Singh A."/>
            <person name="Wilkins M.J."/>
            <person name="Karaoz U."/>
            <person name="Brodie E.L."/>
            <person name="Williams K.H."/>
            <person name="Hubbard S.S."/>
            <person name="Banfield J.F."/>
        </authorList>
    </citation>
    <scope>NUCLEOTIDE SEQUENCE [LARGE SCALE GENOMIC DNA]</scope>
</reference>
<name>A0A1G2QYQ5_9BACT</name>
<feature type="transmembrane region" description="Helical" evidence="6">
    <location>
        <begin position="125"/>
        <end position="147"/>
    </location>
</feature>
<keyword evidence="2" id="KW-1003">Cell membrane</keyword>